<name>A0A8S9FD00_BRACR</name>
<dbReference type="EMBL" id="QGKY02002305">
    <property type="protein sequence ID" value="KAF2531433.1"/>
    <property type="molecule type" value="Genomic_DNA"/>
</dbReference>
<comment type="caution">
    <text evidence="1">The sequence shown here is derived from an EMBL/GenBank/DDBJ whole genome shotgun (WGS) entry which is preliminary data.</text>
</comment>
<sequence>MPPRTPCGTPIPDKDSYGHREFLRREGFSAARASPPWELHLHHFRSFLFATVVASET</sequence>
<proteinExistence type="predicted"/>
<organism evidence="1">
    <name type="scientific">Brassica cretica</name>
    <name type="common">Mustard</name>
    <dbReference type="NCBI Taxonomy" id="69181"/>
    <lineage>
        <taxon>Eukaryota</taxon>
        <taxon>Viridiplantae</taxon>
        <taxon>Streptophyta</taxon>
        <taxon>Embryophyta</taxon>
        <taxon>Tracheophyta</taxon>
        <taxon>Spermatophyta</taxon>
        <taxon>Magnoliopsida</taxon>
        <taxon>eudicotyledons</taxon>
        <taxon>Gunneridae</taxon>
        <taxon>Pentapetalae</taxon>
        <taxon>rosids</taxon>
        <taxon>malvids</taxon>
        <taxon>Brassicales</taxon>
        <taxon>Brassicaceae</taxon>
        <taxon>Brassiceae</taxon>
        <taxon>Brassica</taxon>
    </lineage>
</organism>
<accession>A0A8S9FD00</accession>
<evidence type="ECO:0000313" key="1">
    <source>
        <dbReference type="EMBL" id="KAF2531433.1"/>
    </source>
</evidence>
<dbReference type="AlphaFoldDB" id="A0A8S9FD00"/>
<reference evidence="1" key="1">
    <citation type="submission" date="2019-12" db="EMBL/GenBank/DDBJ databases">
        <title>Genome sequencing and annotation of Brassica cretica.</title>
        <authorList>
            <person name="Studholme D.J."/>
            <person name="Sarris P.F."/>
        </authorList>
    </citation>
    <scope>NUCLEOTIDE SEQUENCE</scope>
    <source>
        <strain evidence="1">PFS-102/07</strain>
        <tissue evidence="1">Leaf</tissue>
    </source>
</reference>
<protein>
    <submittedName>
        <fullName evidence="1">Uncharacterized protein</fullName>
    </submittedName>
</protein>
<gene>
    <name evidence="1" type="ORF">F2Q70_00031423</name>
</gene>